<protein>
    <recommendedName>
        <fullName evidence="1">DUF6985 domain-containing protein</fullName>
    </recommendedName>
</protein>
<dbReference type="Proteomes" id="UP001320831">
    <property type="component" value="Unassembled WGS sequence"/>
</dbReference>
<gene>
    <name evidence="2" type="ORF">N5A92_17900</name>
</gene>
<feature type="domain" description="DUF6985" evidence="1">
    <location>
        <begin position="2"/>
        <end position="104"/>
    </location>
</feature>
<organism evidence="2 3">
    <name type="scientific">Chelativorans salis</name>
    <dbReference type="NCBI Taxonomy" id="2978478"/>
    <lineage>
        <taxon>Bacteria</taxon>
        <taxon>Pseudomonadati</taxon>
        <taxon>Pseudomonadota</taxon>
        <taxon>Alphaproteobacteria</taxon>
        <taxon>Hyphomicrobiales</taxon>
        <taxon>Phyllobacteriaceae</taxon>
        <taxon>Chelativorans</taxon>
    </lineage>
</organism>
<name>A0ABT2LTF7_9HYPH</name>
<proteinExistence type="predicted"/>
<evidence type="ECO:0000313" key="3">
    <source>
        <dbReference type="Proteomes" id="UP001320831"/>
    </source>
</evidence>
<sequence>MITWFEENEPMISQAVKAGIINWCSPESIERKTRFDFSDDFPAISDEQSLKENVGLYAVNVHQLDVGGVPYVGYEFGCEWDEEHGLGVLMHGARVVEVGFADTAFNLWIAQNDADALSTKST</sequence>
<dbReference type="EMBL" id="JAOCZP010000005">
    <property type="protein sequence ID" value="MCT7376903.1"/>
    <property type="molecule type" value="Genomic_DNA"/>
</dbReference>
<evidence type="ECO:0000313" key="2">
    <source>
        <dbReference type="EMBL" id="MCT7376903.1"/>
    </source>
</evidence>
<evidence type="ECO:0000259" key="1">
    <source>
        <dbReference type="Pfam" id="PF22481"/>
    </source>
</evidence>
<dbReference type="InterPro" id="IPR054254">
    <property type="entry name" value="DUF6985"/>
</dbReference>
<dbReference type="Pfam" id="PF22481">
    <property type="entry name" value="DUF6985"/>
    <property type="match status" value="1"/>
</dbReference>
<reference evidence="2 3" key="1">
    <citation type="submission" date="2022-09" db="EMBL/GenBank/DDBJ databases">
        <title>Chelativorans salina sp. nov., a novel slightly halophilic bacterium isolated from a saline lake sediment enrichment.</title>
        <authorList>
            <person name="Gao L."/>
            <person name="Fang B.-Z."/>
            <person name="Li W.-J."/>
        </authorList>
    </citation>
    <scope>NUCLEOTIDE SEQUENCE [LARGE SCALE GENOMIC DNA]</scope>
    <source>
        <strain evidence="2 3">EGI FJ00035</strain>
    </source>
</reference>
<keyword evidence="3" id="KW-1185">Reference proteome</keyword>
<comment type="caution">
    <text evidence="2">The sequence shown here is derived from an EMBL/GenBank/DDBJ whole genome shotgun (WGS) entry which is preliminary data.</text>
</comment>
<accession>A0ABT2LTF7</accession>